<dbReference type="PANTHER" id="PTHR33514:SF13">
    <property type="entry name" value="PROTEIN ABCI12, CHLOROPLASTIC"/>
    <property type="match status" value="1"/>
</dbReference>
<dbReference type="EMBL" id="CP024962">
    <property type="protein sequence ID" value="ATZ16589.1"/>
    <property type="molecule type" value="Genomic_DNA"/>
</dbReference>
<sequence>MRVTFGRYLPRNSVIHKMDPRLKFIMIILLIVAVFLPIGYTGYLFLTAVVLGLFALSKLSWRTLGQLFVPVLFIFAVILLINLFVMHPNNNFLQTLANSNLFENGKDLILHKHSNGTISGFIGPDFRNALEGQTDPNIIDAINGLIPLGHFFKWKAMWFSEKALYSAFLMGWRIYLMITLTTILTGSTQPMELTLAIEDLLFPLKLIGIPVYIISMIISIALRMIPTLIDEAGRIMKAQASRGIDIKNGKFKDKVQGLTSLIIPLLVSSFQKAEDLAFAMDARGYNPHGKRTRYVQFKFNWKDWLIFCINVAFVAWLIVYFKIAPTSQPWLHLPYIDRLLSY</sequence>
<evidence type="ECO:0000313" key="6">
    <source>
        <dbReference type="Proteomes" id="UP000232222"/>
    </source>
</evidence>
<keyword evidence="2" id="KW-0812">Transmembrane</keyword>
<name>A0A2K8NS04_9MOLU</name>
<gene>
    <name evidence="5" type="primary">cbiQ</name>
    <name evidence="5" type="ORF">EFREU_v1c05680</name>
</gene>
<dbReference type="CDD" id="cd16914">
    <property type="entry name" value="EcfT"/>
    <property type="match status" value="1"/>
</dbReference>
<dbReference type="Proteomes" id="UP000232222">
    <property type="component" value="Chromosome"/>
</dbReference>
<evidence type="ECO:0000256" key="4">
    <source>
        <dbReference type="ARBA" id="ARBA00023136"/>
    </source>
</evidence>
<dbReference type="PANTHER" id="PTHR33514">
    <property type="entry name" value="PROTEIN ABCI12, CHLOROPLASTIC"/>
    <property type="match status" value="1"/>
</dbReference>
<proteinExistence type="predicted"/>
<accession>A0A2K8NS04</accession>
<protein>
    <submittedName>
        <fullName evidence="5">Cobalt ABC transporter permease</fullName>
    </submittedName>
</protein>
<dbReference type="KEGG" id="efr:EFREU_v1c05680"/>
<dbReference type="AlphaFoldDB" id="A0A2K8NS04"/>
<dbReference type="InterPro" id="IPR003339">
    <property type="entry name" value="ABC/ECF_trnsptr_transmembrane"/>
</dbReference>
<reference evidence="5 6" key="1">
    <citation type="submission" date="2017-11" db="EMBL/GenBank/DDBJ databases">
        <title>Genome sequence of Entomoplasma freundtii BARC 318 (ATCC 51999).</title>
        <authorList>
            <person name="Lo W.-S."/>
            <person name="Gasparich G.E."/>
            <person name="Kuo C.-H."/>
        </authorList>
    </citation>
    <scope>NUCLEOTIDE SEQUENCE [LARGE SCALE GENOMIC DNA]</scope>
    <source>
        <strain evidence="5 6">BARC 318</strain>
    </source>
</reference>
<dbReference type="GO" id="GO:0005886">
    <property type="term" value="C:plasma membrane"/>
    <property type="evidence" value="ECO:0007669"/>
    <property type="project" value="TreeGrafter"/>
</dbReference>
<keyword evidence="6" id="KW-1185">Reference proteome</keyword>
<evidence type="ECO:0000256" key="2">
    <source>
        <dbReference type="ARBA" id="ARBA00022692"/>
    </source>
</evidence>
<evidence type="ECO:0000256" key="1">
    <source>
        <dbReference type="ARBA" id="ARBA00004141"/>
    </source>
</evidence>
<comment type="subcellular location">
    <subcellularLocation>
        <location evidence="1">Membrane</location>
        <topology evidence="1">Multi-pass membrane protein</topology>
    </subcellularLocation>
</comment>
<dbReference type="RefSeq" id="WP_100609643.1">
    <property type="nucleotide sequence ID" value="NZ_CP024962.1"/>
</dbReference>
<dbReference type="OrthoDB" id="8075495at2"/>
<keyword evidence="3" id="KW-1133">Transmembrane helix</keyword>
<keyword evidence="4" id="KW-0472">Membrane</keyword>
<evidence type="ECO:0000313" key="5">
    <source>
        <dbReference type="EMBL" id="ATZ16589.1"/>
    </source>
</evidence>
<organism evidence="5 6">
    <name type="scientific">Entomoplasma freundtii</name>
    <dbReference type="NCBI Taxonomy" id="74700"/>
    <lineage>
        <taxon>Bacteria</taxon>
        <taxon>Bacillati</taxon>
        <taxon>Mycoplasmatota</taxon>
        <taxon>Mollicutes</taxon>
        <taxon>Entomoplasmatales</taxon>
        <taxon>Entomoplasmataceae</taxon>
        <taxon>Entomoplasma</taxon>
    </lineage>
</organism>
<evidence type="ECO:0000256" key="3">
    <source>
        <dbReference type="ARBA" id="ARBA00022989"/>
    </source>
</evidence>
<dbReference type="Pfam" id="PF02361">
    <property type="entry name" value="CbiQ"/>
    <property type="match status" value="2"/>
</dbReference>